<dbReference type="Gene3D" id="3.40.50.300">
    <property type="entry name" value="P-loop containing nucleotide triphosphate hydrolases"/>
    <property type="match status" value="1"/>
</dbReference>
<dbReference type="InterPro" id="IPR015856">
    <property type="entry name" value="ABC_transpr_CbiO/EcfA_su"/>
</dbReference>
<keyword evidence="1" id="KW-0813">Transport</keyword>
<sequence>MGRLNHYLPEEQSPDGEISLLKMQGATVIKDGRCILDDLTLEIRPGEHTVILGPNGAGKSSLIRLIARQDYPLARGDGTPPVLLFGESLWNVFELRTLLGIISEELQVAFVNHTLPGRTRGLDAVLSGFFATYGVFPYQKVTETMRQRAYEALALMEAGHLAEAYLETLSTGEARRLLIARALVTDPKVLLLDEPTAGLDLPARQRFLATLQNIARHGKTIILVTHRVEEIFPEIHRVILLKQGRILMDGKKEETLTSEHLSALFEASITVHQHHGYYSAVCRI</sequence>
<keyword evidence="2" id="KW-0547">Nucleotide-binding</keyword>
<dbReference type="PROSITE" id="PS50893">
    <property type="entry name" value="ABC_TRANSPORTER_2"/>
    <property type="match status" value="1"/>
</dbReference>
<dbReference type="PANTHER" id="PTHR43553">
    <property type="entry name" value="HEAVY METAL TRANSPORTER"/>
    <property type="match status" value="1"/>
</dbReference>
<dbReference type="Pfam" id="PF00005">
    <property type="entry name" value="ABC_tran"/>
    <property type="match status" value="1"/>
</dbReference>
<dbReference type="GO" id="GO:0042626">
    <property type="term" value="F:ATPase-coupled transmembrane transporter activity"/>
    <property type="evidence" value="ECO:0007669"/>
    <property type="project" value="TreeGrafter"/>
</dbReference>
<dbReference type="GO" id="GO:0043190">
    <property type="term" value="C:ATP-binding cassette (ABC) transporter complex"/>
    <property type="evidence" value="ECO:0007669"/>
    <property type="project" value="TreeGrafter"/>
</dbReference>
<name>A0A7C3YZV9_9BACT</name>
<gene>
    <name evidence="5" type="ORF">ENW96_02410</name>
</gene>
<dbReference type="GO" id="GO:0016887">
    <property type="term" value="F:ATP hydrolysis activity"/>
    <property type="evidence" value="ECO:0007669"/>
    <property type="project" value="InterPro"/>
</dbReference>
<accession>A0A7C3YZV9</accession>
<dbReference type="EMBL" id="DTMF01000060">
    <property type="protein sequence ID" value="HGF33226.1"/>
    <property type="molecule type" value="Genomic_DNA"/>
</dbReference>
<dbReference type="SMART" id="SM00382">
    <property type="entry name" value="AAA"/>
    <property type="match status" value="1"/>
</dbReference>
<evidence type="ECO:0000313" key="5">
    <source>
        <dbReference type="EMBL" id="HGF33226.1"/>
    </source>
</evidence>
<dbReference type="InterPro" id="IPR050095">
    <property type="entry name" value="ECF_ABC_transporter_ATP-bd"/>
</dbReference>
<organism evidence="5">
    <name type="scientific">Desulfobacca acetoxidans</name>
    <dbReference type="NCBI Taxonomy" id="60893"/>
    <lineage>
        <taxon>Bacteria</taxon>
        <taxon>Pseudomonadati</taxon>
        <taxon>Thermodesulfobacteriota</taxon>
        <taxon>Desulfobaccia</taxon>
        <taxon>Desulfobaccales</taxon>
        <taxon>Desulfobaccaceae</taxon>
        <taxon>Desulfobacca</taxon>
    </lineage>
</organism>
<dbReference type="InterPro" id="IPR003439">
    <property type="entry name" value="ABC_transporter-like_ATP-bd"/>
</dbReference>
<dbReference type="SUPFAM" id="SSF52540">
    <property type="entry name" value="P-loop containing nucleoside triphosphate hydrolases"/>
    <property type="match status" value="1"/>
</dbReference>
<evidence type="ECO:0000256" key="1">
    <source>
        <dbReference type="ARBA" id="ARBA00022448"/>
    </source>
</evidence>
<evidence type="ECO:0000259" key="4">
    <source>
        <dbReference type="PROSITE" id="PS50893"/>
    </source>
</evidence>
<dbReference type="InterPro" id="IPR027417">
    <property type="entry name" value="P-loop_NTPase"/>
</dbReference>
<dbReference type="InterPro" id="IPR003593">
    <property type="entry name" value="AAA+_ATPase"/>
</dbReference>
<protein>
    <submittedName>
        <fullName evidence="5">ATP-binding cassette domain-containing protein</fullName>
    </submittedName>
</protein>
<dbReference type="AlphaFoldDB" id="A0A7C3YZV9"/>
<proteinExistence type="predicted"/>
<keyword evidence="3 5" id="KW-0067">ATP-binding</keyword>
<comment type="caution">
    <text evidence="5">The sequence shown here is derived from an EMBL/GenBank/DDBJ whole genome shotgun (WGS) entry which is preliminary data.</text>
</comment>
<dbReference type="GO" id="GO:0005524">
    <property type="term" value="F:ATP binding"/>
    <property type="evidence" value="ECO:0007669"/>
    <property type="project" value="UniProtKB-KW"/>
</dbReference>
<evidence type="ECO:0000256" key="2">
    <source>
        <dbReference type="ARBA" id="ARBA00022741"/>
    </source>
</evidence>
<evidence type="ECO:0000256" key="3">
    <source>
        <dbReference type="ARBA" id="ARBA00022840"/>
    </source>
</evidence>
<reference evidence="5" key="1">
    <citation type="journal article" date="2020" name="mSystems">
        <title>Genome- and Community-Level Interaction Insights into Carbon Utilization and Element Cycling Functions of Hydrothermarchaeota in Hydrothermal Sediment.</title>
        <authorList>
            <person name="Zhou Z."/>
            <person name="Liu Y."/>
            <person name="Xu W."/>
            <person name="Pan J."/>
            <person name="Luo Z.H."/>
            <person name="Li M."/>
        </authorList>
    </citation>
    <scope>NUCLEOTIDE SEQUENCE [LARGE SCALE GENOMIC DNA]</scope>
    <source>
        <strain evidence="5">SpSt-897</strain>
    </source>
</reference>
<dbReference type="PANTHER" id="PTHR43553:SF3">
    <property type="entry name" value="ABC TRANSPORTER ATP-BINDING PROTEIN MODF"/>
    <property type="match status" value="1"/>
</dbReference>
<feature type="domain" description="ABC transporter" evidence="4">
    <location>
        <begin position="21"/>
        <end position="268"/>
    </location>
</feature>
<dbReference type="CDD" id="cd03225">
    <property type="entry name" value="ABC_cobalt_CbiO_domain1"/>
    <property type="match status" value="1"/>
</dbReference>